<dbReference type="EMBL" id="BSPB01000028">
    <property type="protein sequence ID" value="GLS15556.1"/>
    <property type="molecule type" value="Genomic_DNA"/>
</dbReference>
<comment type="caution">
    <text evidence="1">The sequence shown here is derived from an EMBL/GenBank/DDBJ whole genome shotgun (WGS) entry which is preliminary data.</text>
</comment>
<keyword evidence="2" id="KW-1185">Reference proteome</keyword>
<sequence>MIASDSIRLAAAHLSEGDDVPSAIAPAAIPYFLVRLTAICIERRELGVVREFALRALAAGLEASSDLAGFLGIDQQEMDLELAAMQVDLFIGKLASGGFYLLEKGKLAISQSGLPRVAEREAACYVNGVTRRIEHAVGELSPKRKLPDGTLILPAVPARPPHVDELDLAGVRSAMALARNSLPRVLEVSRLGRVVRATNLFATGHLMVRKGTHAVPIVCVDGAADSDLARRLGAHPALEALKTCMEKQEKQIRHLLGQISPKVRGVKHAPPESVRRAIAAFITYVDAEAEGIANAKVAFLATVKELTKTTHWATGLEFDVLLSASLLSARGRLLIVAPSIVEFLGSNRGNLVQDAVRRGVKIELHLPASESQVLDRRRELRPSLNGVQVEQLKSTGEWFGFCCDESYTVIGASRPEQTSMGRFDYVFGALIVSESDKLLRDTAVKFGAAVMVKQKRRVSK</sequence>
<reference evidence="2" key="1">
    <citation type="journal article" date="2019" name="Int. J. Syst. Evol. Microbiol.">
        <title>The Global Catalogue of Microorganisms (GCM) 10K type strain sequencing project: providing services to taxonomists for standard genome sequencing and annotation.</title>
        <authorList>
            <consortium name="The Broad Institute Genomics Platform"/>
            <consortium name="The Broad Institute Genome Sequencing Center for Infectious Disease"/>
            <person name="Wu L."/>
            <person name="Ma J."/>
        </authorList>
    </citation>
    <scope>NUCLEOTIDE SEQUENCE [LARGE SCALE GENOMIC DNA]</scope>
    <source>
        <strain evidence="2">NBRC 109341</strain>
    </source>
</reference>
<evidence type="ECO:0000313" key="1">
    <source>
        <dbReference type="EMBL" id="GLS15556.1"/>
    </source>
</evidence>
<organism evidence="1 2">
    <name type="scientific">Hydrogenophaga electricum</name>
    <dbReference type="NCBI Taxonomy" id="1230953"/>
    <lineage>
        <taxon>Bacteria</taxon>
        <taxon>Pseudomonadati</taxon>
        <taxon>Pseudomonadota</taxon>
        <taxon>Betaproteobacteria</taxon>
        <taxon>Burkholderiales</taxon>
        <taxon>Comamonadaceae</taxon>
        <taxon>Hydrogenophaga</taxon>
    </lineage>
</organism>
<proteinExistence type="predicted"/>
<protein>
    <submittedName>
        <fullName evidence="1">Uncharacterized protein</fullName>
    </submittedName>
</protein>
<accession>A0ABQ6C5P7</accession>
<dbReference type="RefSeq" id="WP_284308422.1">
    <property type="nucleotide sequence ID" value="NZ_BSPB01000028.1"/>
</dbReference>
<evidence type="ECO:0000313" key="2">
    <source>
        <dbReference type="Proteomes" id="UP001156903"/>
    </source>
</evidence>
<gene>
    <name evidence="1" type="ORF">GCM10007935_29920</name>
</gene>
<name>A0ABQ6C5P7_9BURK</name>
<dbReference type="Proteomes" id="UP001156903">
    <property type="component" value="Unassembled WGS sequence"/>
</dbReference>